<keyword evidence="2" id="KW-0479">Metal-binding</keyword>
<organism evidence="5 6">
    <name type="scientific">Arthrobacter halodurans</name>
    <dbReference type="NCBI Taxonomy" id="516699"/>
    <lineage>
        <taxon>Bacteria</taxon>
        <taxon>Bacillati</taxon>
        <taxon>Actinomycetota</taxon>
        <taxon>Actinomycetes</taxon>
        <taxon>Micrococcales</taxon>
        <taxon>Micrococcaceae</taxon>
        <taxon>Arthrobacter</taxon>
    </lineage>
</organism>
<feature type="domain" description="HpcH/HpaI aldolase/citrate lyase" evidence="4">
    <location>
        <begin position="22"/>
        <end position="223"/>
    </location>
</feature>
<dbReference type="EMBL" id="JBHDLJ010000008">
    <property type="protein sequence ID" value="MFB0835176.1"/>
    <property type="molecule type" value="Genomic_DNA"/>
</dbReference>
<dbReference type="InterPro" id="IPR005000">
    <property type="entry name" value="Aldolase/citrate-lyase_domain"/>
</dbReference>
<accession>A0ABV4UPI8</accession>
<dbReference type="PANTHER" id="PTHR32308">
    <property type="entry name" value="LYASE BETA SUBUNIT, PUTATIVE (AFU_ORTHOLOGUE AFUA_4G13030)-RELATED"/>
    <property type="match status" value="1"/>
</dbReference>
<dbReference type="InterPro" id="IPR040442">
    <property type="entry name" value="Pyrv_kinase-like_dom_sf"/>
</dbReference>
<dbReference type="Gene3D" id="3.20.20.60">
    <property type="entry name" value="Phosphoenolpyruvate-binding domains"/>
    <property type="match status" value="1"/>
</dbReference>
<dbReference type="InterPro" id="IPR011206">
    <property type="entry name" value="Citrate_lyase_beta/mcl1/mcl2"/>
</dbReference>
<comment type="cofactor">
    <cofactor evidence="1">
        <name>Mg(2+)</name>
        <dbReference type="ChEBI" id="CHEBI:18420"/>
    </cofactor>
</comment>
<evidence type="ECO:0000256" key="3">
    <source>
        <dbReference type="ARBA" id="ARBA00022842"/>
    </source>
</evidence>
<dbReference type="InterPro" id="IPR015813">
    <property type="entry name" value="Pyrv/PenolPyrv_kinase-like_dom"/>
</dbReference>
<dbReference type="PANTHER" id="PTHR32308:SF10">
    <property type="entry name" value="CITRATE LYASE SUBUNIT BETA"/>
    <property type="match status" value="1"/>
</dbReference>
<evidence type="ECO:0000256" key="2">
    <source>
        <dbReference type="ARBA" id="ARBA00022723"/>
    </source>
</evidence>
<evidence type="ECO:0000313" key="5">
    <source>
        <dbReference type="EMBL" id="MFB0835176.1"/>
    </source>
</evidence>
<dbReference type="SUPFAM" id="SSF51621">
    <property type="entry name" value="Phosphoenolpyruvate/pyruvate domain"/>
    <property type="match status" value="1"/>
</dbReference>
<name>A0ABV4UPI8_9MICC</name>
<comment type="caution">
    <text evidence="5">The sequence shown here is derived from an EMBL/GenBank/DDBJ whole genome shotgun (WGS) entry which is preliminary data.</text>
</comment>
<evidence type="ECO:0000256" key="1">
    <source>
        <dbReference type="ARBA" id="ARBA00001946"/>
    </source>
</evidence>
<dbReference type="Pfam" id="PF03328">
    <property type="entry name" value="HpcH_HpaI"/>
    <property type="match status" value="1"/>
</dbReference>
<protein>
    <submittedName>
        <fullName evidence="5">CoA ester lyase</fullName>
    </submittedName>
</protein>
<dbReference type="GO" id="GO:0016829">
    <property type="term" value="F:lyase activity"/>
    <property type="evidence" value="ECO:0007669"/>
    <property type="project" value="UniProtKB-KW"/>
</dbReference>
<dbReference type="RefSeq" id="WP_373972348.1">
    <property type="nucleotide sequence ID" value="NZ_JBHDLJ010000008.1"/>
</dbReference>
<reference evidence="5 6" key="1">
    <citation type="submission" date="2024-09" db="EMBL/GenBank/DDBJ databases">
        <authorList>
            <person name="Salinas-Garcia M.A."/>
            <person name="Prieme A."/>
        </authorList>
    </citation>
    <scope>NUCLEOTIDE SEQUENCE [LARGE SCALE GENOMIC DNA]</scope>
    <source>
        <strain evidence="5 6">DSM 21081</strain>
    </source>
</reference>
<evidence type="ECO:0000259" key="4">
    <source>
        <dbReference type="Pfam" id="PF03328"/>
    </source>
</evidence>
<sequence length="281" mass="28833">MSAAAGEAVDAADAAFDLGPAILFCPADRPERYGKAAERADAVIIDLEDAVAAADKPAARRALVGNPLDPRRTIVRVNPAGTADFAEDLAALAETAYTTVMLAKTESARDTRALPGRRVLALCETAAGVLNAAGIAAEPNVVGLMWGAEDLVASLGGTSSRHDGAGYRDVALHARSAVLLAAGAFGKAAIDSVYIDIRDHEGLAAESRDAAASGFAAKASIHPAQMPVIRAAYAPDPGRVAEAREILAAAAGRHGVFAFGGRMIDEPLLRHARRLVARAGG</sequence>
<keyword evidence="5" id="KW-0456">Lyase</keyword>
<keyword evidence="3" id="KW-0460">Magnesium</keyword>
<dbReference type="PIRSF" id="PIRSF015582">
    <property type="entry name" value="Cit_lyase_B"/>
    <property type="match status" value="1"/>
</dbReference>
<dbReference type="Proteomes" id="UP001575652">
    <property type="component" value="Unassembled WGS sequence"/>
</dbReference>
<keyword evidence="6" id="KW-1185">Reference proteome</keyword>
<proteinExistence type="predicted"/>
<gene>
    <name evidence="5" type="ORF">ACETWP_11295</name>
</gene>
<evidence type="ECO:0000313" key="6">
    <source>
        <dbReference type="Proteomes" id="UP001575652"/>
    </source>
</evidence>